<organism evidence="2 3">
    <name type="scientific">Isoptericola halotolerans</name>
    <dbReference type="NCBI Taxonomy" id="300560"/>
    <lineage>
        <taxon>Bacteria</taxon>
        <taxon>Bacillati</taxon>
        <taxon>Actinomycetota</taxon>
        <taxon>Actinomycetes</taxon>
        <taxon>Micrococcales</taxon>
        <taxon>Promicromonosporaceae</taxon>
        <taxon>Isoptericola</taxon>
    </lineage>
</organism>
<evidence type="ECO:0000256" key="1">
    <source>
        <dbReference type="SAM" id="MobiDB-lite"/>
    </source>
</evidence>
<dbReference type="EMBL" id="PVTX01000014">
    <property type="protein sequence ID" value="PRZ03294.1"/>
    <property type="molecule type" value="Genomic_DNA"/>
</dbReference>
<reference evidence="2 3" key="1">
    <citation type="submission" date="2018-03" db="EMBL/GenBank/DDBJ databases">
        <title>Comparative analysis of microorganisms from saline springs in Andes Mountain Range, Colombia.</title>
        <authorList>
            <person name="Rubin E."/>
        </authorList>
    </citation>
    <scope>NUCLEOTIDE SEQUENCE [LARGE SCALE GENOMIC DNA]</scope>
    <source>
        <strain evidence="2 3">CG 23</strain>
    </source>
</reference>
<evidence type="ECO:0000313" key="3">
    <source>
        <dbReference type="Proteomes" id="UP000239895"/>
    </source>
</evidence>
<feature type="region of interest" description="Disordered" evidence="1">
    <location>
        <begin position="243"/>
        <end position="267"/>
    </location>
</feature>
<comment type="caution">
    <text evidence="2">The sequence shown here is derived from an EMBL/GenBank/DDBJ whole genome shotgun (WGS) entry which is preliminary data.</text>
</comment>
<gene>
    <name evidence="2" type="ORF">BCL65_1148</name>
</gene>
<dbReference type="Proteomes" id="UP000239895">
    <property type="component" value="Unassembled WGS sequence"/>
</dbReference>
<accession>A0ABX5ECB9</accession>
<evidence type="ECO:0000313" key="2">
    <source>
        <dbReference type="EMBL" id="PRZ03294.1"/>
    </source>
</evidence>
<protein>
    <submittedName>
        <fullName evidence="2">Uncharacterized protein</fullName>
    </submittedName>
</protein>
<name>A0ABX5ECB9_9MICO</name>
<proteinExistence type="predicted"/>
<sequence length="502" mass="54724">MRGAGWDRLDVHRASRVVTVVLAALSLLLVGLVPAEAAAPRGTGTFTDREVDLQVTVSMADVVVGPSPRVARMWFTFDHPRERLSLDGDGTSVVSAQGPGSSSLGAVYLVKTSERRAYADFVMSAEDRPGTYVAIVELRTTVDGQPYQIVRENAVSFQVRRATQASATAKRSGGKAVVTGQVTRWQDVEYRTALARRPVAEATVRLSFDPQGKAGARYVTTVRTDSDGRFRKVLRDRGKGRWSASYRGSAKQAPSWARPTGAKEPAVDHRFTRSRTTDGTKVTMKVRTRDVVVKGSSTKTRVDVEWSASGPGRLDHRTTDVCVESRLGSYEGSCSEVRKDGANKVYAHLYLGPDEPAGIYDVEVWADPEVRTSSGTSLTYFPTSWTGSFRVSKATRTNVRVSDASVRKGERVAVSGTLRKPSQLDRWNLGGWRGAAGEKVKFYFDPKGSRGPVFKGTDTVGADGRFRRSFVVRASGTWIVKYPGSPVAHLRPSKAKVAVTAR</sequence>
<keyword evidence="3" id="KW-1185">Reference proteome</keyword>